<dbReference type="Proteomes" id="UP000192418">
    <property type="component" value="Unassembled WGS sequence"/>
</dbReference>
<dbReference type="InterPro" id="IPR029058">
    <property type="entry name" value="AB_hydrolase_fold"/>
</dbReference>
<keyword evidence="3" id="KW-1185">Reference proteome</keyword>
<dbReference type="Pfam" id="PF12146">
    <property type="entry name" value="Hydrolase_4"/>
    <property type="match status" value="1"/>
</dbReference>
<evidence type="ECO:0000259" key="1">
    <source>
        <dbReference type="Pfam" id="PF12146"/>
    </source>
</evidence>
<gene>
    <name evidence="2" type="ORF">SAMN02746065_12259</name>
</gene>
<feature type="domain" description="Serine aminopeptidase S33" evidence="1">
    <location>
        <begin position="61"/>
        <end position="164"/>
    </location>
</feature>
<dbReference type="PANTHER" id="PTHR12277:SF81">
    <property type="entry name" value="PROTEIN ABHD13"/>
    <property type="match status" value="1"/>
</dbReference>
<evidence type="ECO:0000313" key="3">
    <source>
        <dbReference type="Proteomes" id="UP000192418"/>
    </source>
</evidence>
<protein>
    <recommendedName>
        <fullName evidence="1">Serine aminopeptidase S33 domain-containing protein</fullName>
    </recommendedName>
</protein>
<dbReference type="OrthoDB" id="9777090at2"/>
<dbReference type="EMBL" id="FWXY01000022">
    <property type="protein sequence ID" value="SMD02693.1"/>
    <property type="molecule type" value="Genomic_DNA"/>
</dbReference>
<dbReference type="InterPro" id="IPR022742">
    <property type="entry name" value="Hydrolase_4"/>
</dbReference>
<dbReference type="SUPFAM" id="SSF53474">
    <property type="entry name" value="alpha/beta-Hydrolases"/>
    <property type="match status" value="1"/>
</dbReference>
<reference evidence="2 3" key="1">
    <citation type="submission" date="2017-04" db="EMBL/GenBank/DDBJ databases">
        <authorList>
            <person name="Afonso C.L."/>
            <person name="Miller P.J."/>
            <person name="Scott M.A."/>
            <person name="Spackman E."/>
            <person name="Goraichik I."/>
            <person name="Dimitrov K.M."/>
            <person name="Suarez D.L."/>
            <person name="Swayne D.E."/>
        </authorList>
    </citation>
    <scope>NUCLEOTIDE SEQUENCE [LARGE SCALE GENOMIC DNA]</scope>
    <source>
        <strain evidence="2 3">DSM 3385</strain>
    </source>
</reference>
<proteinExistence type="predicted"/>
<dbReference type="RefSeq" id="WP_084071170.1">
    <property type="nucleotide sequence ID" value="NZ_FWXY01000022.1"/>
</dbReference>
<dbReference type="AlphaFoldDB" id="A0A1W2DZ10"/>
<dbReference type="PANTHER" id="PTHR12277">
    <property type="entry name" value="ALPHA/BETA HYDROLASE DOMAIN-CONTAINING PROTEIN"/>
    <property type="match status" value="1"/>
</dbReference>
<evidence type="ECO:0000313" key="2">
    <source>
        <dbReference type="EMBL" id="SMD02693.1"/>
    </source>
</evidence>
<sequence>MSEKINPDYSVLDHPMVLAHIFHPRQEEHFRKITDKDLLIPVADNIHIGACFHMCNKEFPTILFFHGNGEIVSDYDELGKLYNGMGINFVVVDYRGYGRSTGSPTVASMMADCHEIFDFVQGYLGENEFTGPLTIMGRSLGSASALELASQPTPGFENLIIESGFAHAGKLLEVLGIDPGIIDFHENRGFGNLEKIRGWMGSTLIIHAQFDHIIPFSDGQDLFDACPASDKYLLEIPGANHNDIFMRGLNAYMEAIKKLLT</sequence>
<name>A0A1W2DZ10_9BACT</name>
<organism evidence="2 3">
    <name type="scientific">Desulfocicer vacuolatum DSM 3385</name>
    <dbReference type="NCBI Taxonomy" id="1121400"/>
    <lineage>
        <taxon>Bacteria</taxon>
        <taxon>Pseudomonadati</taxon>
        <taxon>Thermodesulfobacteriota</taxon>
        <taxon>Desulfobacteria</taxon>
        <taxon>Desulfobacterales</taxon>
        <taxon>Desulfobacteraceae</taxon>
        <taxon>Desulfocicer</taxon>
    </lineage>
</organism>
<dbReference type="Gene3D" id="3.40.50.1820">
    <property type="entry name" value="alpha/beta hydrolase"/>
    <property type="match status" value="1"/>
</dbReference>
<accession>A0A1W2DZ10</accession>
<dbReference type="STRING" id="1121400.SAMN02746065_12259"/>